<evidence type="ECO:0000256" key="3">
    <source>
        <dbReference type="ARBA" id="ARBA00022801"/>
    </source>
</evidence>
<comment type="cofactor">
    <cofactor evidence="1">
        <name>Mg(2+)</name>
        <dbReference type="ChEBI" id="CHEBI:18420"/>
    </cofactor>
</comment>
<dbReference type="PIRSF" id="PIRSF017340">
    <property type="entry name" value="Nudix_hydro"/>
    <property type="match status" value="1"/>
</dbReference>
<dbReference type="PROSITE" id="PS51462">
    <property type="entry name" value="NUDIX"/>
    <property type="match status" value="1"/>
</dbReference>
<evidence type="ECO:0000256" key="4">
    <source>
        <dbReference type="ARBA" id="ARBA00022842"/>
    </source>
</evidence>
<evidence type="ECO:0000313" key="7">
    <source>
        <dbReference type="Proteomes" id="UP001162031"/>
    </source>
</evidence>
<dbReference type="GO" id="GO:0046872">
    <property type="term" value="F:metal ion binding"/>
    <property type="evidence" value="ECO:0007669"/>
    <property type="project" value="UniProtKB-KW"/>
</dbReference>
<dbReference type="AlphaFoldDB" id="A0AAV0TJU8"/>
<evidence type="ECO:0000256" key="1">
    <source>
        <dbReference type="ARBA" id="ARBA00001946"/>
    </source>
</evidence>
<protein>
    <recommendedName>
        <fullName evidence="5">Nudix hydrolase domain-containing protein</fullName>
    </recommendedName>
</protein>
<dbReference type="Pfam" id="PF00293">
    <property type="entry name" value="NUDIX"/>
    <property type="match status" value="1"/>
</dbReference>
<sequence length="176" mass="19854">MALNASEQVCIVDEKNHVIGKADRAVMRAFNLPHRASYIAIKNPSGKYFVQRRTMLKDYCPGMLDPMTGGVVQFGESMELNAQREAEEEMGVKHTSLRYLTTFYYGDDCSRVWGGLFDCIFDGPLVLQVEEVDEVLTMSADEILARQEEFTPDGIFAFKKYLTILETAENAGDGRF</sequence>
<dbReference type="CDD" id="cd04697">
    <property type="entry name" value="NUDIX_Hydrolase"/>
    <property type="match status" value="1"/>
</dbReference>
<feature type="domain" description="Nudix hydrolase" evidence="5">
    <location>
        <begin position="32"/>
        <end position="164"/>
    </location>
</feature>
<organism evidence="6 7">
    <name type="scientific">Hyaloperonospora brassicae</name>
    <name type="common">Brassica downy mildew</name>
    <name type="synonym">Peronospora brassicae</name>
    <dbReference type="NCBI Taxonomy" id="162125"/>
    <lineage>
        <taxon>Eukaryota</taxon>
        <taxon>Sar</taxon>
        <taxon>Stramenopiles</taxon>
        <taxon>Oomycota</taxon>
        <taxon>Peronosporomycetes</taxon>
        <taxon>Peronosporales</taxon>
        <taxon>Peronosporaceae</taxon>
        <taxon>Hyaloperonospora</taxon>
    </lineage>
</organism>
<dbReference type="GO" id="GO:0016817">
    <property type="term" value="F:hydrolase activity, acting on acid anhydrides"/>
    <property type="evidence" value="ECO:0007669"/>
    <property type="project" value="InterPro"/>
</dbReference>
<dbReference type="PANTHER" id="PTHR10885:SF0">
    <property type="entry name" value="ISOPENTENYL-DIPHOSPHATE DELTA-ISOMERASE"/>
    <property type="match status" value="1"/>
</dbReference>
<dbReference type="EMBL" id="CANTFL010000470">
    <property type="protein sequence ID" value="CAI5723191.1"/>
    <property type="molecule type" value="Genomic_DNA"/>
</dbReference>
<dbReference type="InterPro" id="IPR015797">
    <property type="entry name" value="NUDIX_hydrolase-like_dom_sf"/>
</dbReference>
<dbReference type="Proteomes" id="UP001162031">
    <property type="component" value="Unassembled WGS sequence"/>
</dbReference>
<evidence type="ECO:0000259" key="5">
    <source>
        <dbReference type="PROSITE" id="PS51462"/>
    </source>
</evidence>
<accession>A0AAV0TJU8</accession>
<gene>
    <name evidence="6" type="ORF">HBR001_LOCUS3057</name>
</gene>
<keyword evidence="4" id="KW-0460">Magnesium</keyword>
<dbReference type="Gene3D" id="3.90.79.10">
    <property type="entry name" value="Nucleoside Triphosphate Pyrophosphohydrolase"/>
    <property type="match status" value="1"/>
</dbReference>
<keyword evidence="7" id="KW-1185">Reference proteome</keyword>
<dbReference type="InterPro" id="IPR000086">
    <property type="entry name" value="NUDIX_hydrolase_dom"/>
</dbReference>
<keyword evidence="2" id="KW-0479">Metal-binding</keyword>
<reference evidence="6" key="1">
    <citation type="submission" date="2022-12" db="EMBL/GenBank/DDBJ databases">
        <authorList>
            <person name="Webb A."/>
        </authorList>
    </citation>
    <scope>NUCLEOTIDE SEQUENCE</scope>
    <source>
        <strain evidence="6">Hp1</strain>
    </source>
</reference>
<dbReference type="InterPro" id="IPR024195">
    <property type="entry name" value="NUDIX_hydrolase_YfcD_pred"/>
</dbReference>
<name>A0AAV0TJU8_HYABA</name>
<evidence type="ECO:0000256" key="2">
    <source>
        <dbReference type="ARBA" id="ARBA00022723"/>
    </source>
</evidence>
<dbReference type="PANTHER" id="PTHR10885">
    <property type="entry name" value="ISOPENTENYL-DIPHOSPHATE DELTA-ISOMERASE"/>
    <property type="match status" value="1"/>
</dbReference>
<dbReference type="SUPFAM" id="SSF55811">
    <property type="entry name" value="Nudix"/>
    <property type="match status" value="1"/>
</dbReference>
<evidence type="ECO:0000313" key="6">
    <source>
        <dbReference type="EMBL" id="CAI5723191.1"/>
    </source>
</evidence>
<dbReference type="NCBIfam" id="NF011922">
    <property type="entry name" value="PRK15393.1"/>
    <property type="match status" value="1"/>
</dbReference>
<keyword evidence="3" id="KW-0378">Hydrolase</keyword>
<proteinExistence type="predicted"/>
<comment type="caution">
    <text evidence="6">The sequence shown here is derived from an EMBL/GenBank/DDBJ whole genome shotgun (WGS) entry which is preliminary data.</text>
</comment>